<keyword evidence="4" id="KW-0600">Photoreceptor protein</keyword>
<dbReference type="PANTHER" id="PTHR41523:SF8">
    <property type="entry name" value="ETHYLENE RESPONSE SENSOR PROTEIN"/>
    <property type="match status" value="1"/>
</dbReference>
<accession>A0A4U6RJ09</accession>
<dbReference type="InterPro" id="IPR035965">
    <property type="entry name" value="PAS-like_dom_sf"/>
</dbReference>
<keyword evidence="5" id="KW-0597">Phosphoprotein</keyword>
<proteinExistence type="predicted"/>
<organism evidence="19 20">
    <name type="scientific">Bradyrhizobium elkanii</name>
    <dbReference type="NCBI Taxonomy" id="29448"/>
    <lineage>
        <taxon>Bacteria</taxon>
        <taxon>Pseudomonadati</taxon>
        <taxon>Pseudomonadota</taxon>
        <taxon>Alphaproteobacteria</taxon>
        <taxon>Hyphomicrobiales</taxon>
        <taxon>Nitrobacteraceae</taxon>
        <taxon>Bradyrhizobium</taxon>
    </lineage>
</organism>
<evidence type="ECO:0000313" key="20">
    <source>
        <dbReference type="Proteomes" id="UP000305095"/>
    </source>
</evidence>
<evidence type="ECO:0000256" key="10">
    <source>
        <dbReference type="ARBA" id="ARBA00022737"/>
    </source>
</evidence>
<evidence type="ECO:0000256" key="15">
    <source>
        <dbReference type="ARBA" id="ARBA00023026"/>
    </source>
</evidence>
<dbReference type="SUPFAM" id="SSF55785">
    <property type="entry name" value="PYP-like sensor domain (PAS domain)"/>
    <property type="match status" value="1"/>
</dbReference>
<keyword evidence="13" id="KW-0067">ATP-binding</keyword>
<sequence>MERKNALEIETALHESEQRLRWLASIVECSDDAIVSKTLDGIITSWNGGAERIFGYSPGEAIGQPITLVIPGDRQSEEREILTRIKRGDRIDHFETLRRTKHGSLIVVSLTVSPVKDANGTIVGASKIARDITEQKRNQELIATLAREAEHRSKNMLSSVLAAVNLTQSTSSDDLKQTIVGRIEALANVCSLFVATRWIGADLSAIATQELAPYSGKQVLIDGPQIVLEPGVAQAMAMTLHELATNAAKYGALSQSQGHVHLEWAHTADGQLRFRWTETGGPAAQTPTRKGVGSRIIDAMITQLKGKVRFDWRKDGLVCEIALPVSRGHNKTSTG</sequence>
<dbReference type="GO" id="GO:0004673">
    <property type="term" value="F:protein histidine kinase activity"/>
    <property type="evidence" value="ECO:0007669"/>
    <property type="project" value="UniProtKB-EC"/>
</dbReference>
<keyword evidence="9" id="KW-0808">Transferase</keyword>
<evidence type="ECO:0000256" key="3">
    <source>
        <dbReference type="ARBA" id="ARBA00021740"/>
    </source>
</evidence>
<dbReference type="SUPFAM" id="SSF55874">
    <property type="entry name" value="ATPase domain of HSP90 chaperone/DNA topoisomerase II/histidine kinase"/>
    <property type="match status" value="1"/>
</dbReference>
<keyword evidence="11" id="KW-0547">Nucleotide-binding</keyword>
<evidence type="ECO:0000259" key="18">
    <source>
        <dbReference type="PROSITE" id="PS50113"/>
    </source>
</evidence>
<evidence type="ECO:0000313" key="19">
    <source>
        <dbReference type="EMBL" id="TKV74111.1"/>
    </source>
</evidence>
<dbReference type="RefSeq" id="WP_137482901.1">
    <property type="nucleotide sequence ID" value="NZ_SZZP01000027.1"/>
</dbReference>
<comment type="caution">
    <text evidence="19">The sequence shown here is derived from an EMBL/GenBank/DDBJ whole genome shotgun (WGS) entry which is preliminary data.</text>
</comment>
<dbReference type="Proteomes" id="UP000305095">
    <property type="component" value="Unassembled WGS sequence"/>
</dbReference>
<evidence type="ECO:0000256" key="7">
    <source>
        <dbReference type="ARBA" id="ARBA00022630"/>
    </source>
</evidence>
<name>A0A4U6RJ09_BRAEL</name>
<dbReference type="GO" id="GO:0009881">
    <property type="term" value="F:photoreceptor activity"/>
    <property type="evidence" value="ECO:0007669"/>
    <property type="project" value="UniProtKB-KW"/>
</dbReference>
<evidence type="ECO:0000256" key="9">
    <source>
        <dbReference type="ARBA" id="ARBA00022679"/>
    </source>
</evidence>
<keyword evidence="15" id="KW-0843">Virulence</keyword>
<evidence type="ECO:0000256" key="1">
    <source>
        <dbReference type="ARBA" id="ARBA00000085"/>
    </source>
</evidence>
<keyword evidence="7" id="KW-0285">Flavoprotein</keyword>
<dbReference type="PROSITE" id="PS50112">
    <property type="entry name" value="PAS"/>
    <property type="match status" value="1"/>
</dbReference>
<dbReference type="CDD" id="cd00130">
    <property type="entry name" value="PAS"/>
    <property type="match status" value="1"/>
</dbReference>
<dbReference type="PANTHER" id="PTHR41523">
    <property type="entry name" value="TWO-COMPONENT SYSTEM SENSOR PROTEIN"/>
    <property type="match status" value="1"/>
</dbReference>
<dbReference type="InterPro" id="IPR036890">
    <property type="entry name" value="HATPase_C_sf"/>
</dbReference>
<feature type="domain" description="PAS" evidence="17">
    <location>
        <begin position="19"/>
        <end position="88"/>
    </location>
</feature>
<dbReference type="SMART" id="SM00086">
    <property type="entry name" value="PAC"/>
    <property type="match status" value="1"/>
</dbReference>
<comment type="catalytic activity">
    <reaction evidence="1">
        <text>ATP + protein L-histidine = ADP + protein N-phospho-L-histidine.</text>
        <dbReference type="EC" id="2.7.13.3"/>
    </reaction>
</comment>
<evidence type="ECO:0000256" key="14">
    <source>
        <dbReference type="ARBA" id="ARBA00022991"/>
    </source>
</evidence>
<dbReference type="SMART" id="SM00091">
    <property type="entry name" value="PAS"/>
    <property type="match status" value="1"/>
</dbReference>
<dbReference type="Gene3D" id="3.30.450.20">
    <property type="entry name" value="PAS domain"/>
    <property type="match status" value="1"/>
</dbReference>
<keyword evidence="10" id="KW-0677">Repeat</keyword>
<protein>
    <recommendedName>
        <fullName evidence="3">Blue-light-activated histidine kinase</fullName>
        <ecNumber evidence="2">2.7.13.3</ecNumber>
    </recommendedName>
</protein>
<dbReference type="Pfam" id="PF13426">
    <property type="entry name" value="PAS_9"/>
    <property type="match status" value="1"/>
</dbReference>
<dbReference type="GO" id="GO:0005524">
    <property type="term" value="F:ATP binding"/>
    <property type="evidence" value="ECO:0007669"/>
    <property type="project" value="UniProtKB-KW"/>
</dbReference>
<dbReference type="InterPro" id="IPR000014">
    <property type="entry name" value="PAS"/>
</dbReference>
<evidence type="ECO:0000256" key="6">
    <source>
        <dbReference type="ARBA" id="ARBA00022606"/>
    </source>
</evidence>
<keyword evidence="14" id="KW-0157">Chromophore</keyword>
<dbReference type="EMBL" id="SZZP01000027">
    <property type="protein sequence ID" value="TKV74111.1"/>
    <property type="molecule type" value="Genomic_DNA"/>
</dbReference>
<keyword evidence="16" id="KW-0675">Receptor</keyword>
<gene>
    <name evidence="19" type="ORF">FDV58_33350</name>
</gene>
<dbReference type="InterPro" id="IPR011102">
    <property type="entry name" value="Sig_transdc_His_kinase_HWE"/>
</dbReference>
<evidence type="ECO:0000256" key="13">
    <source>
        <dbReference type="ARBA" id="ARBA00022840"/>
    </source>
</evidence>
<evidence type="ECO:0000256" key="8">
    <source>
        <dbReference type="ARBA" id="ARBA00022643"/>
    </source>
</evidence>
<evidence type="ECO:0000259" key="17">
    <source>
        <dbReference type="PROSITE" id="PS50112"/>
    </source>
</evidence>
<dbReference type="SMART" id="SM00911">
    <property type="entry name" value="HWE_HK"/>
    <property type="match status" value="1"/>
</dbReference>
<evidence type="ECO:0000256" key="12">
    <source>
        <dbReference type="ARBA" id="ARBA00022777"/>
    </source>
</evidence>
<keyword evidence="6" id="KW-0716">Sensory transduction</keyword>
<dbReference type="Pfam" id="PF07536">
    <property type="entry name" value="HWE_HK"/>
    <property type="match status" value="1"/>
</dbReference>
<dbReference type="EC" id="2.7.13.3" evidence="2"/>
<dbReference type="PROSITE" id="PS50113">
    <property type="entry name" value="PAC"/>
    <property type="match status" value="1"/>
</dbReference>
<reference evidence="19 20" key="1">
    <citation type="submission" date="2019-05" db="EMBL/GenBank/DDBJ databases">
        <title>Draft Genome of Bradyrhizobium elkanii strain SEMIA 938, Used in Commercial Inoculants for Lupinus spp. in Brazil.</title>
        <authorList>
            <person name="Hungria M."/>
            <person name="Delamuta J.R.M."/>
            <person name="Ribeiro R.A."/>
            <person name="Nogueira M.A."/>
        </authorList>
    </citation>
    <scope>NUCLEOTIDE SEQUENCE [LARGE SCALE GENOMIC DNA]</scope>
    <source>
        <strain evidence="19 20">Semia 938</strain>
    </source>
</reference>
<dbReference type="Gene3D" id="3.30.565.10">
    <property type="entry name" value="Histidine kinase-like ATPase, C-terminal domain"/>
    <property type="match status" value="1"/>
</dbReference>
<evidence type="ECO:0000256" key="2">
    <source>
        <dbReference type="ARBA" id="ARBA00012438"/>
    </source>
</evidence>
<feature type="domain" description="PAC" evidence="18">
    <location>
        <begin position="90"/>
        <end position="144"/>
    </location>
</feature>
<evidence type="ECO:0000256" key="16">
    <source>
        <dbReference type="ARBA" id="ARBA00023170"/>
    </source>
</evidence>
<evidence type="ECO:0000256" key="11">
    <source>
        <dbReference type="ARBA" id="ARBA00022741"/>
    </source>
</evidence>
<evidence type="ECO:0000256" key="4">
    <source>
        <dbReference type="ARBA" id="ARBA00022543"/>
    </source>
</evidence>
<keyword evidence="12" id="KW-0418">Kinase</keyword>
<keyword evidence="8" id="KW-0288">FMN</keyword>
<dbReference type="InterPro" id="IPR001610">
    <property type="entry name" value="PAC"/>
</dbReference>
<dbReference type="AlphaFoldDB" id="A0A4U6RJ09"/>
<dbReference type="NCBIfam" id="TIGR00229">
    <property type="entry name" value="sensory_box"/>
    <property type="match status" value="1"/>
</dbReference>
<dbReference type="InterPro" id="IPR000700">
    <property type="entry name" value="PAS-assoc_C"/>
</dbReference>
<evidence type="ECO:0000256" key="5">
    <source>
        <dbReference type="ARBA" id="ARBA00022553"/>
    </source>
</evidence>